<evidence type="ECO:0000256" key="7">
    <source>
        <dbReference type="SAM" id="Phobius"/>
    </source>
</evidence>
<dbReference type="Pfam" id="PF07690">
    <property type="entry name" value="MFS_1"/>
    <property type="match status" value="2"/>
</dbReference>
<feature type="transmembrane region" description="Helical" evidence="7">
    <location>
        <begin position="268"/>
        <end position="288"/>
    </location>
</feature>
<evidence type="ECO:0000256" key="1">
    <source>
        <dbReference type="ARBA" id="ARBA00004141"/>
    </source>
</evidence>
<proteinExistence type="predicted"/>
<keyword evidence="9" id="KW-1185">Reference proteome</keyword>
<sequence length="548" mass="60277">MSSSSSAFASLPAVYGFHKSKIIMANMDSKQNDSTLEKLESKDVTETEVDAGRSSPSNSEPITIFNEKEQRRIIRHIDRRVVVVLGAMYAVSLIDRFTTGMALITGMGVDLELKGSRYNTINAMFFVPYVLFQLPATVLLRKIGARYFLSITTFLWGATTICCGFVSAWTDMMALRMCLGLWEAGFFPSCLYLLSSWYPRYDLQKRNAGFFLLGLVPAAFCGILGFGFSHMDGLGDGPEWWGKHNIEMNAAGVPIGISLGGGIAGWRWIFIIFGAITCAIAIWGYFLVVDFPEKLLVDGSMGCYVKFLTKEETSWVVNRIEKDRNDVMPTQFNILEYIKYAGDLKVWGFALMYGLVGLIGYGIGFALPMLLMDSMGFSVAKAQCLSTPPFLLAAIVTWFVAVYSDKWRLRSPFILVCLLLVFIGLCLIGFASNHGAQYFGVFFAALPQCAMVPALLTWQANNIRGQWKRALVSAFSVGAGAAGGLGGSFIFKTEDKPHFYPGIATCLAANFACIVVVLLLLLKFMGANKKAAAGGERIEGLEGFRYTL</sequence>
<dbReference type="PANTHER" id="PTHR43791">
    <property type="entry name" value="PERMEASE-RELATED"/>
    <property type="match status" value="1"/>
</dbReference>
<feature type="transmembrane region" description="Helical" evidence="7">
    <location>
        <begin position="346"/>
        <end position="367"/>
    </location>
</feature>
<feature type="transmembrane region" description="Helical" evidence="7">
    <location>
        <begin position="81"/>
        <end position="109"/>
    </location>
</feature>
<evidence type="ECO:0000256" key="6">
    <source>
        <dbReference type="SAM" id="MobiDB-lite"/>
    </source>
</evidence>
<feature type="compositionally biased region" description="Basic and acidic residues" evidence="6">
    <location>
        <begin position="35"/>
        <end position="45"/>
    </location>
</feature>
<feature type="transmembrane region" description="Helical" evidence="7">
    <location>
        <begin position="438"/>
        <end position="458"/>
    </location>
</feature>
<feature type="transmembrane region" description="Helical" evidence="7">
    <location>
        <begin position="470"/>
        <end position="490"/>
    </location>
</feature>
<dbReference type="GO" id="GO:0016020">
    <property type="term" value="C:membrane"/>
    <property type="evidence" value="ECO:0007669"/>
    <property type="project" value="UniProtKB-SubCell"/>
</dbReference>
<comment type="subcellular location">
    <subcellularLocation>
        <location evidence="1">Membrane</location>
        <topology evidence="1">Multi-pass membrane protein</topology>
    </subcellularLocation>
</comment>
<feature type="transmembrane region" description="Helical" evidence="7">
    <location>
        <begin position="413"/>
        <end position="432"/>
    </location>
</feature>
<feature type="transmembrane region" description="Helical" evidence="7">
    <location>
        <begin position="502"/>
        <end position="522"/>
    </location>
</feature>
<keyword evidence="4 7" id="KW-1133">Transmembrane helix</keyword>
<dbReference type="AlphaFoldDB" id="A0A139I9N2"/>
<evidence type="ECO:0000313" key="9">
    <source>
        <dbReference type="Proteomes" id="UP000073492"/>
    </source>
</evidence>
<evidence type="ECO:0008006" key="10">
    <source>
        <dbReference type="Google" id="ProtNLM"/>
    </source>
</evidence>
<evidence type="ECO:0000256" key="3">
    <source>
        <dbReference type="ARBA" id="ARBA00022692"/>
    </source>
</evidence>
<gene>
    <name evidence="8" type="ORF">AC579_3297</name>
</gene>
<dbReference type="GO" id="GO:0022857">
    <property type="term" value="F:transmembrane transporter activity"/>
    <property type="evidence" value="ECO:0007669"/>
    <property type="project" value="InterPro"/>
</dbReference>
<dbReference type="OrthoDB" id="3639251at2759"/>
<keyword evidence="5 7" id="KW-0472">Membrane</keyword>
<name>A0A139I9N2_9PEZI</name>
<organism evidence="8 9">
    <name type="scientific">Pseudocercospora musae</name>
    <dbReference type="NCBI Taxonomy" id="113226"/>
    <lineage>
        <taxon>Eukaryota</taxon>
        <taxon>Fungi</taxon>
        <taxon>Dikarya</taxon>
        <taxon>Ascomycota</taxon>
        <taxon>Pezizomycotina</taxon>
        <taxon>Dothideomycetes</taxon>
        <taxon>Dothideomycetidae</taxon>
        <taxon>Mycosphaerellales</taxon>
        <taxon>Mycosphaerellaceae</taxon>
        <taxon>Pseudocercospora</taxon>
    </lineage>
</organism>
<feature type="region of interest" description="Disordered" evidence="6">
    <location>
        <begin position="32"/>
        <end position="61"/>
    </location>
</feature>
<dbReference type="SUPFAM" id="SSF103473">
    <property type="entry name" value="MFS general substrate transporter"/>
    <property type="match status" value="1"/>
</dbReference>
<feature type="transmembrane region" description="Helical" evidence="7">
    <location>
        <begin position="210"/>
        <end position="231"/>
    </location>
</feature>
<keyword evidence="3 7" id="KW-0812">Transmembrane</keyword>
<reference evidence="8 9" key="1">
    <citation type="submission" date="2015-07" db="EMBL/GenBank/DDBJ databases">
        <title>Comparative genomics of the Sigatoka disease complex on banana suggests a link between parallel evolutionary changes in Pseudocercospora fijiensis and Pseudocercospora eumusae and increased virulence on the banana host.</title>
        <authorList>
            <person name="Chang T.-C."/>
            <person name="Salvucci A."/>
            <person name="Crous P.W."/>
            <person name="Stergiopoulos I."/>
        </authorList>
    </citation>
    <scope>NUCLEOTIDE SEQUENCE [LARGE SCALE GENOMIC DNA]</scope>
    <source>
        <strain evidence="8 9">CBS 116634</strain>
    </source>
</reference>
<accession>A0A139I9N2</accession>
<keyword evidence="2" id="KW-0813">Transport</keyword>
<dbReference type="PANTHER" id="PTHR43791:SF47">
    <property type="entry name" value="MAJOR FACILITATOR SUPERFAMILY (MFS) PROFILE DOMAIN-CONTAINING PROTEIN-RELATED"/>
    <property type="match status" value="1"/>
</dbReference>
<comment type="caution">
    <text evidence="8">The sequence shown here is derived from an EMBL/GenBank/DDBJ whole genome shotgun (WGS) entry which is preliminary data.</text>
</comment>
<evidence type="ECO:0000256" key="2">
    <source>
        <dbReference type="ARBA" id="ARBA00022448"/>
    </source>
</evidence>
<feature type="transmembrane region" description="Helical" evidence="7">
    <location>
        <begin position="147"/>
        <end position="168"/>
    </location>
</feature>
<feature type="transmembrane region" description="Helical" evidence="7">
    <location>
        <begin position="174"/>
        <end position="198"/>
    </location>
</feature>
<evidence type="ECO:0000256" key="4">
    <source>
        <dbReference type="ARBA" id="ARBA00022989"/>
    </source>
</evidence>
<dbReference type="EMBL" id="LFZO01000199">
    <property type="protein sequence ID" value="KXT11448.1"/>
    <property type="molecule type" value="Genomic_DNA"/>
</dbReference>
<dbReference type="InterPro" id="IPR011701">
    <property type="entry name" value="MFS"/>
</dbReference>
<dbReference type="Gene3D" id="1.20.1250.20">
    <property type="entry name" value="MFS general substrate transporter like domains"/>
    <property type="match status" value="2"/>
</dbReference>
<feature type="transmembrane region" description="Helical" evidence="7">
    <location>
        <begin position="121"/>
        <end position="140"/>
    </location>
</feature>
<dbReference type="InterPro" id="IPR036259">
    <property type="entry name" value="MFS_trans_sf"/>
</dbReference>
<dbReference type="Proteomes" id="UP000073492">
    <property type="component" value="Unassembled WGS sequence"/>
</dbReference>
<feature type="transmembrane region" description="Helical" evidence="7">
    <location>
        <begin position="379"/>
        <end position="401"/>
    </location>
</feature>
<evidence type="ECO:0000313" key="8">
    <source>
        <dbReference type="EMBL" id="KXT11448.1"/>
    </source>
</evidence>
<evidence type="ECO:0000256" key="5">
    <source>
        <dbReference type="ARBA" id="ARBA00023136"/>
    </source>
</evidence>
<protein>
    <recommendedName>
        <fullName evidence="10">Major facilitator superfamily (MFS) profile domain-containing protein</fullName>
    </recommendedName>
</protein>